<sequence length="373" mass="43693">MNYSDQSLAVQALSELLENYYFDPVLWNLYAVCRYLYFKKPADLGTREIRVRNYHRACVYESVRTNDGGIKVIVQKSLLWLKGDYGTGTRDIILHDPANPSYCLVGLYNRKDNEERMQEGKLNPKTFYIIPAEWVKYIYVRYEANRWYMYLGKEKFCCRQVLQRGTIEVVQREDMAINNEYLRIGEEYISFPNYFHVGVGPCGSKIHDVLSEVGIYVNSQQLYKRVCVLAEPYEKQREIIYALGTHLDFEINEKVFNGKYFKALMRHLLVCRCCNSYVDTFINILLDILVKTEPLKNIMNSIDSDSMLRGGVPASSYILDSDFVTARSDAFRAPLKYVDDKLANVCKDIIEPFFMKYDNIRFNCMRMHGYPYV</sequence>
<proteinExistence type="predicted"/>
<reference evidence="1" key="1">
    <citation type="submission" date="2020-04" db="EMBL/GenBank/DDBJ databases">
        <authorList>
            <person name="Alioto T."/>
            <person name="Alioto T."/>
            <person name="Gomez Garrido J."/>
        </authorList>
    </citation>
    <scope>NUCLEOTIDE SEQUENCE</scope>
    <source>
        <strain evidence="1">A484AB</strain>
    </source>
</reference>
<dbReference type="Proteomes" id="UP001152795">
    <property type="component" value="Unassembled WGS sequence"/>
</dbReference>
<dbReference type="EMBL" id="CACRXK020007734">
    <property type="protein sequence ID" value="CAB4013046.1"/>
    <property type="molecule type" value="Genomic_DNA"/>
</dbReference>
<protein>
    <submittedName>
        <fullName evidence="1">Uncharacterized protein</fullName>
    </submittedName>
</protein>
<evidence type="ECO:0000313" key="2">
    <source>
        <dbReference type="Proteomes" id="UP001152795"/>
    </source>
</evidence>
<comment type="caution">
    <text evidence="1">The sequence shown here is derived from an EMBL/GenBank/DDBJ whole genome shotgun (WGS) entry which is preliminary data.</text>
</comment>
<keyword evidence="2" id="KW-1185">Reference proteome</keyword>
<dbReference type="AlphaFoldDB" id="A0A6S7I5Q5"/>
<organism evidence="1 2">
    <name type="scientific">Paramuricea clavata</name>
    <name type="common">Red gorgonian</name>
    <name type="synonym">Violescent sea-whip</name>
    <dbReference type="NCBI Taxonomy" id="317549"/>
    <lineage>
        <taxon>Eukaryota</taxon>
        <taxon>Metazoa</taxon>
        <taxon>Cnidaria</taxon>
        <taxon>Anthozoa</taxon>
        <taxon>Octocorallia</taxon>
        <taxon>Malacalcyonacea</taxon>
        <taxon>Plexauridae</taxon>
        <taxon>Paramuricea</taxon>
    </lineage>
</organism>
<evidence type="ECO:0000313" key="1">
    <source>
        <dbReference type="EMBL" id="CAB4013046.1"/>
    </source>
</evidence>
<gene>
    <name evidence="1" type="ORF">PACLA_8A074789</name>
</gene>
<name>A0A6S7I5Q5_PARCT</name>
<accession>A0A6S7I5Q5</accession>